<keyword evidence="1" id="KW-0812">Transmembrane</keyword>
<dbReference type="Proteomes" id="UP000184334">
    <property type="component" value="Unassembled WGS sequence"/>
</dbReference>
<name>A0A1M4VA55_MARH1</name>
<sequence length="101" mass="12133">MIYLLFILSILVFVLSVYIFLINKKVKNKTQELYQILDKVPQCIIIHDDSNVYYISSKAKMVFDDNIKTNHDVLKLLQKERIFELMKKLKGKEYIYENNLR</sequence>
<evidence type="ECO:0008006" key="4">
    <source>
        <dbReference type="Google" id="ProtNLM"/>
    </source>
</evidence>
<keyword evidence="1" id="KW-0472">Membrane</keyword>
<dbReference type="STRING" id="1122195.SAMN02745164_00880"/>
<keyword evidence="3" id="KW-1185">Reference proteome</keyword>
<keyword evidence="1" id="KW-1133">Transmembrane helix</keyword>
<evidence type="ECO:0000313" key="2">
    <source>
        <dbReference type="EMBL" id="SHE65757.1"/>
    </source>
</evidence>
<gene>
    <name evidence="2" type="ORF">SAMN02745164_00880</name>
</gene>
<evidence type="ECO:0000256" key="1">
    <source>
        <dbReference type="SAM" id="Phobius"/>
    </source>
</evidence>
<organism evidence="2 3">
    <name type="scientific">Marinitoga hydrogenitolerans (strain DSM 16785 / JCM 12826 / AT1271)</name>
    <dbReference type="NCBI Taxonomy" id="1122195"/>
    <lineage>
        <taxon>Bacteria</taxon>
        <taxon>Thermotogati</taxon>
        <taxon>Thermotogota</taxon>
        <taxon>Thermotogae</taxon>
        <taxon>Petrotogales</taxon>
        <taxon>Petrotogaceae</taxon>
        <taxon>Marinitoga</taxon>
    </lineage>
</organism>
<dbReference type="EMBL" id="FQUI01000010">
    <property type="protein sequence ID" value="SHE65757.1"/>
    <property type="molecule type" value="Genomic_DNA"/>
</dbReference>
<accession>A0A1M4VA55</accession>
<feature type="transmembrane region" description="Helical" evidence="1">
    <location>
        <begin position="6"/>
        <end position="23"/>
    </location>
</feature>
<reference evidence="2" key="1">
    <citation type="submission" date="2016-11" db="EMBL/GenBank/DDBJ databases">
        <authorList>
            <person name="Varghese N."/>
            <person name="Submissions S."/>
        </authorList>
    </citation>
    <scope>NUCLEOTIDE SEQUENCE [LARGE SCALE GENOMIC DNA]</scope>
    <source>
        <strain evidence="2">DSM 16785</strain>
    </source>
</reference>
<dbReference type="AlphaFoldDB" id="A0A1M4VA55"/>
<comment type="caution">
    <text evidence="2">The sequence shown here is derived from an EMBL/GenBank/DDBJ whole genome shotgun (WGS) entry which is preliminary data.</text>
</comment>
<protein>
    <recommendedName>
        <fullName evidence="4">PAS domain-containing protein</fullName>
    </recommendedName>
</protein>
<proteinExistence type="predicted"/>
<dbReference type="RefSeq" id="WP_072863840.1">
    <property type="nucleotide sequence ID" value="NZ_FQUI01000010.1"/>
</dbReference>
<evidence type="ECO:0000313" key="3">
    <source>
        <dbReference type="Proteomes" id="UP000184334"/>
    </source>
</evidence>